<dbReference type="Pfam" id="PF11817">
    <property type="entry name" value="Foie-gras_1"/>
    <property type="match status" value="1"/>
</dbReference>
<feature type="compositionally biased region" description="Polar residues" evidence="1">
    <location>
        <begin position="197"/>
        <end position="214"/>
    </location>
</feature>
<dbReference type="PANTHER" id="PTHR14374:SF0">
    <property type="entry name" value="TRAFFICKING PROTEIN PARTICLE COMPLEX SUBUNIT 11"/>
    <property type="match status" value="1"/>
</dbReference>
<organism evidence="3 4">
    <name type="scientific">Pseudozyma flocculosa PF-1</name>
    <dbReference type="NCBI Taxonomy" id="1277687"/>
    <lineage>
        <taxon>Eukaryota</taxon>
        <taxon>Fungi</taxon>
        <taxon>Dikarya</taxon>
        <taxon>Basidiomycota</taxon>
        <taxon>Ustilaginomycotina</taxon>
        <taxon>Ustilaginomycetes</taxon>
        <taxon>Ustilaginales</taxon>
        <taxon>Ustilaginaceae</taxon>
        <taxon>Pseudozyma</taxon>
    </lineage>
</organism>
<evidence type="ECO:0000256" key="1">
    <source>
        <dbReference type="SAM" id="MobiDB-lite"/>
    </source>
</evidence>
<feature type="compositionally biased region" description="Basic and acidic residues" evidence="1">
    <location>
        <begin position="95"/>
        <end position="110"/>
    </location>
</feature>
<evidence type="ECO:0000259" key="2">
    <source>
        <dbReference type="Pfam" id="PF11817"/>
    </source>
</evidence>
<dbReference type="OrthoDB" id="6278596at2759"/>
<dbReference type="Proteomes" id="UP000053664">
    <property type="component" value="Unassembled WGS sequence"/>
</dbReference>
<feature type="compositionally biased region" description="Low complexity" evidence="1">
    <location>
        <begin position="32"/>
        <end position="48"/>
    </location>
</feature>
<feature type="region of interest" description="Disordered" evidence="1">
    <location>
        <begin position="1122"/>
        <end position="1176"/>
    </location>
</feature>
<accession>A0A061H4G4</accession>
<feature type="region of interest" description="Disordered" evidence="1">
    <location>
        <begin position="1344"/>
        <end position="1366"/>
    </location>
</feature>
<feature type="region of interest" description="Disordered" evidence="1">
    <location>
        <begin position="156"/>
        <end position="221"/>
    </location>
</feature>
<feature type="compositionally biased region" description="Low complexity" evidence="1">
    <location>
        <begin position="56"/>
        <end position="65"/>
    </location>
</feature>
<dbReference type="GeneID" id="19318633"/>
<dbReference type="HOGENOM" id="CLU_003572_2_0_1"/>
<name>A0A061H4G4_9BASI</name>
<feature type="domain" description="Trafficking protein particle complex subunit 11" evidence="2">
    <location>
        <begin position="463"/>
        <end position="738"/>
    </location>
</feature>
<dbReference type="InterPro" id="IPR021773">
    <property type="entry name" value="TPC11"/>
</dbReference>
<feature type="compositionally biased region" description="Basic residues" evidence="1">
    <location>
        <begin position="1164"/>
        <end position="1173"/>
    </location>
</feature>
<proteinExistence type="predicted"/>
<feature type="compositionally biased region" description="Acidic residues" evidence="1">
    <location>
        <begin position="1139"/>
        <end position="1156"/>
    </location>
</feature>
<sequence length="1470" mass="158819">MNAYPPELLCHHYPCMLVAGLLPIPAASTSTPSQVPSAGAQQPAASAPAQPPPPATQTTPPSDATTPPPTRPDDNGTEAATTASAAPIADPAAARTEDAADPRSSKDGGHPAHAYPDLCQSLAEIFNARGSNLVWDPARAQSTVFHSVLVQQNIRLPPAKTRLSPRTANPAAPPSPASNSGTASASASPETSAKSPGSSSKQLPPTNDAASSLASMAPRSPLSPLHPAGPLFPDGLIAPIWARKHREMIPAVFVSFFCLAEKPGGPRAEQTAETGAFLRRHDEELIRQIEQRKRSLTERGIKMTVVLLTSRGMLEDPLLEGRLSYVRRTSGLDSKASLFVLTPVSKQELNEFVTSLHRALHDSAVDFYREHARRVRRKRARYPPPPSVIQPILSAAAALAPKPVDLVPLSREGWIVRAEYKLATFAELQGDNDEALQRYQEAYDVLSGPCLGSTMMLPPRTKRWAEAKVLADTLSIKIAKLHLYRDDGAAAVRQLHRHLHRFTELSTGWGIGSMTFEYWSWLCKQYRMFADLMDAATRSPSSSPVPPFSLPTHAPPLPSKLLHPDVLSMLQAGMPAPHGMMTPTAEAAALGVSPAALIQGPGTFYYLAALCTLERRDRFHKLVAAEQLSEEDVNKHPSLSHEQKVDYTAQITEQLTRAYDCFKRTKMARLSLMVASKIALVYLEGGKHEMALRFLERILRSFRIEGCHAIQAWLTQLAAGCAVHIGDIESSICLLSDLLQMRLDIPERDRAAAEARLVAILEGDAALPEGKSPVRIESDGTKGLVVVEPVFLDESVEVGAPAAFQLRLTAPKGSRISSIAFASLEVRISGFEEPLVIHASDAASSGTEIVDVGPINGASLAAGDEEQFAKLRCGLSWAAGSTKVIQGSLVSDVTGTLELERVVLRTAGEAAAIEFVFDLSWPASAPTATRPGQIHDPRWLVRTKAGKHRYLSISQRESWHSARVRPRSYRLEPSASHLDTAYLDERFPIVLKLTNRESVPLRCAADLGLQAAYEGMDDTLQCGGDAPPSAQVRDHDCGTVAPGQTVEVPFWLRAARREGVRIVDVVVRSWPARSAADGGGGGDGHNDDDNEEEEETRGASETTLSIRIDVVPAFRVSFRPIWTADEPGGGEAKALLDLSDGDADNSDDDAFTDEDGQGGTIRRTPPRRRRRQRRVDVETTFEMRGPSPIEVRSIDVQLPSSRRGAITMAQDSAAESDAHTDVQLQDVLGRWERGDAFGVYHAFLVPSTRDGDDDDDSDEGVRVGEEGGQVVVCWSRHRTLDGDQQDDEAKTNRTVCKLPSSLLVPPTAAPSSSWGGIKVTTQFDKTACLGVAFDFSLVLTNTGDGGRTTGKNQNQNQDRKHEGRGVGSASVVVQIDSSPSFVFAGPRRLCIPHLLASSSRRVEAWRFVPLTLGRVSLPPISVLLRSASGRGARTGANGPAGDEDEDEERVVWQSLSLDAPSGLYVDVLPA</sequence>
<feature type="region of interest" description="Disordered" evidence="1">
    <location>
        <begin position="28"/>
        <end position="115"/>
    </location>
</feature>
<dbReference type="EMBL" id="KE361637">
    <property type="protein sequence ID" value="EPQ27787.1"/>
    <property type="molecule type" value="Genomic_DNA"/>
</dbReference>
<evidence type="ECO:0000313" key="3">
    <source>
        <dbReference type="EMBL" id="EPQ27787.1"/>
    </source>
</evidence>
<gene>
    <name evidence="3" type="ORF">PFL1_04532</name>
</gene>
<feature type="region of interest" description="Disordered" evidence="1">
    <location>
        <begin position="1073"/>
        <end position="1104"/>
    </location>
</feature>
<evidence type="ECO:0000313" key="4">
    <source>
        <dbReference type="Proteomes" id="UP000053664"/>
    </source>
</evidence>
<dbReference type="RefSeq" id="XP_007880249.1">
    <property type="nucleotide sequence ID" value="XM_007882058.1"/>
</dbReference>
<feature type="compositionally biased region" description="Low complexity" evidence="1">
    <location>
        <begin position="79"/>
        <end position="94"/>
    </location>
</feature>
<feature type="compositionally biased region" description="Low complexity" evidence="1">
    <location>
        <begin position="177"/>
        <end position="196"/>
    </location>
</feature>
<dbReference type="KEGG" id="pfp:PFL1_04532"/>
<protein>
    <recommendedName>
        <fullName evidence="2">Trafficking protein particle complex subunit 11 domain-containing protein</fullName>
    </recommendedName>
</protein>
<dbReference type="eggNOG" id="KOG4386">
    <property type="taxonomic scope" value="Eukaryota"/>
</dbReference>
<dbReference type="PANTHER" id="PTHR14374">
    <property type="entry name" value="FOIE GRAS"/>
    <property type="match status" value="1"/>
</dbReference>
<reference evidence="3 4" key="1">
    <citation type="journal article" date="2013" name="Plant Cell">
        <title>The transition from a phytopathogenic smut ancestor to an anamorphic biocontrol agent deciphered by comparative whole-genome analysis.</title>
        <authorList>
            <person name="Lefebvre F."/>
            <person name="Joly D.L."/>
            <person name="Labbe C."/>
            <person name="Teichmann B."/>
            <person name="Linning R."/>
            <person name="Belzile F."/>
            <person name="Bakkeren G."/>
            <person name="Belanger R.R."/>
        </authorList>
    </citation>
    <scope>NUCLEOTIDE SEQUENCE [LARGE SCALE GENOMIC DNA]</scope>
    <source>
        <strain evidence="3 4">PF-1</strain>
    </source>
</reference>
<feature type="compositionally biased region" description="Acidic residues" evidence="1">
    <location>
        <begin position="1086"/>
        <end position="1095"/>
    </location>
</feature>